<organism evidence="2 3">
    <name type="scientific">Planctomicrobium piriforme</name>
    <dbReference type="NCBI Taxonomy" id="1576369"/>
    <lineage>
        <taxon>Bacteria</taxon>
        <taxon>Pseudomonadati</taxon>
        <taxon>Planctomycetota</taxon>
        <taxon>Planctomycetia</taxon>
        <taxon>Planctomycetales</taxon>
        <taxon>Planctomycetaceae</taxon>
        <taxon>Planctomicrobium</taxon>
    </lineage>
</organism>
<protein>
    <recommendedName>
        <fullName evidence="4">Lipoprotein</fullName>
    </recommendedName>
</protein>
<sequence>MRSIMPAPALKTRSLLTGWTILALSVLSGCGTADYEERVQRTAKFYDYLKTLDANLGPAWVRQDMSMSMRPPLPFRTPLPGPEIHKDQLGNETPGLDPRQQTPLGVPLPGMVEAWEATTDPSHMGPDAWLYVLSNFSRFSEEEDEGHPTNEFLVDLERELMTIFQVTIPDGETSQIKDNIRYKYLAPPSTSPNAEYTSGKDYSIIRFMPEFTVNEKELQGMLVERRVGDTQVALLAIYPKNASAQFRQRLEMAIETWSVENIMPKRKNTSVPGGVAPSTGKQTPTNSAPNF</sequence>
<dbReference type="PROSITE" id="PS51257">
    <property type="entry name" value="PROKAR_LIPOPROTEIN"/>
    <property type="match status" value="1"/>
</dbReference>
<evidence type="ECO:0000313" key="2">
    <source>
        <dbReference type="EMBL" id="SFI80063.1"/>
    </source>
</evidence>
<dbReference type="RefSeq" id="WP_139228512.1">
    <property type="nucleotide sequence ID" value="NZ_FOQD01000012.1"/>
</dbReference>
<dbReference type="Proteomes" id="UP000199518">
    <property type="component" value="Unassembled WGS sequence"/>
</dbReference>
<dbReference type="EMBL" id="FOQD01000012">
    <property type="protein sequence ID" value="SFI80063.1"/>
    <property type="molecule type" value="Genomic_DNA"/>
</dbReference>
<keyword evidence="3" id="KW-1185">Reference proteome</keyword>
<reference evidence="3" key="1">
    <citation type="submission" date="2016-10" db="EMBL/GenBank/DDBJ databases">
        <authorList>
            <person name="Varghese N."/>
            <person name="Submissions S."/>
        </authorList>
    </citation>
    <scope>NUCLEOTIDE SEQUENCE [LARGE SCALE GENOMIC DNA]</scope>
    <source>
        <strain evidence="3">DSM 26348</strain>
    </source>
</reference>
<feature type="compositionally biased region" description="Polar residues" evidence="1">
    <location>
        <begin position="279"/>
        <end position="291"/>
    </location>
</feature>
<dbReference type="OrthoDB" id="211051at2"/>
<dbReference type="AlphaFoldDB" id="A0A1I3L5Q7"/>
<evidence type="ECO:0008006" key="4">
    <source>
        <dbReference type="Google" id="ProtNLM"/>
    </source>
</evidence>
<name>A0A1I3L5Q7_9PLAN</name>
<evidence type="ECO:0000313" key="3">
    <source>
        <dbReference type="Proteomes" id="UP000199518"/>
    </source>
</evidence>
<gene>
    <name evidence="2" type="ORF">SAMN05421753_112148</name>
</gene>
<feature type="region of interest" description="Disordered" evidence="1">
    <location>
        <begin position="265"/>
        <end position="291"/>
    </location>
</feature>
<proteinExistence type="predicted"/>
<accession>A0A1I3L5Q7</accession>
<dbReference type="STRING" id="1576369.SAMN05421753_112148"/>
<evidence type="ECO:0000256" key="1">
    <source>
        <dbReference type="SAM" id="MobiDB-lite"/>
    </source>
</evidence>